<keyword evidence="3" id="KW-0732">Signal</keyword>
<feature type="signal peptide" evidence="3">
    <location>
        <begin position="1"/>
        <end position="20"/>
    </location>
</feature>
<dbReference type="InterPro" id="IPR051478">
    <property type="entry name" value="Beta-lactamase-like_AB/R"/>
</dbReference>
<dbReference type="PANTHER" id="PTHR22935">
    <property type="entry name" value="PENICILLIN-BINDING PROTEIN"/>
    <property type="match status" value="1"/>
</dbReference>
<dbReference type="SUPFAM" id="SSF56601">
    <property type="entry name" value="beta-lactamase/transpeptidase-like"/>
    <property type="match status" value="1"/>
</dbReference>
<name>A0A0C3AW40_SERVB</name>
<dbReference type="EMBL" id="KN824327">
    <property type="protein sequence ID" value="KIM24199.1"/>
    <property type="molecule type" value="Genomic_DNA"/>
</dbReference>
<reference evidence="6" key="2">
    <citation type="submission" date="2015-01" db="EMBL/GenBank/DDBJ databases">
        <title>Evolutionary Origins and Diversification of the Mycorrhizal Mutualists.</title>
        <authorList>
            <consortium name="DOE Joint Genome Institute"/>
            <consortium name="Mycorrhizal Genomics Consortium"/>
            <person name="Kohler A."/>
            <person name="Kuo A."/>
            <person name="Nagy L.G."/>
            <person name="Floudas D."/>
            <person name="Copeland A."/>
            <person name="Barry K.W."/>
            <person name="Cichocki N."/>
            <person name="Veneault-Fourrey C."/>
            <person name="LaButti K."/>
            <person name="Lindquist E.A."/>
            <person name="Lipzen A."/>
            <person name="Lundell T."/>
            <person name="Morin E."/>
            <person name="Murat C."/>
            <person name="Riley R."/>
            <person name="Ohm R."/>
            <person name="Sun H."/>
            <person name="Tunlid A."/>
            <person name="Henrissat B."/>
            <person name="Grigoriev I.V."/>
            <person name="Hibbett D.S."/>
            <person name="Martin F."/>
        </authorList>
    </citation>
    <scope>NUCLEOTIDE SEQUENCE [LARGE SCALE GENOMIC DNA]</scope>
    <source>
        <strain evidence="6">MAFF 305830</strain>
    </source>
</reference>
<dbReference type="OrthoDB" id="428260at2759"/>
<feature type="chain" id="PRO_5002175478" description="Beta-lactamase-related domain-containing protein" evidence="3">
    <location>
        <begin position="21"/>
        <end position="566"/>
    </location>
</feature>
<feature type="compositionally biased region" description="Polar residues" evidence="2">
    <location>
        <begin position="200"/>
        <end position="220"/>
    </location>
</feature>
<dbReference type="Pfam" id="PF00144">
    <property type="entry name" value="Beta-lactamase"/>
    <property type="match status" value="1"/>
</dbReference>
<evidence type="ECO:0000313" key="5">
    <source>
        <dbReference type="EMBL" id="KIM24199.1"/>
    </source>
</evidence>
<evidence type="ECO:0000256" key="2">
    <source>
        <dbReference type="SAM" id="MobiDB-lite"/>
    </source>
</evidence>
<dbReference type="Gene3D" id="3.40.710.10">
    <property type="entry name" value="DD-peptidase/beta-lactamase superfamily"/>
    <property type="match status" value="1"/>
</dbReference>
<dbReference type="Proteomes" id="UP000054097">
    <property type="component" value="Unassembled WGS sequence"/>
</dbReference>
<dbReference type="PANTHER" id="PTHR22935:SF95">
    <property type="entry name" value="BETA-LACTAMASE-LIKE 1-RELATED"/>
    <property type="match status" value="1"/>
</dbReference>
<dbReference type="InterPro" id="IPR001466">
    <property type="entry name" value="Beta-lactam-related"/>
</dbReference>
<protein>
    <recommendedName>
        <fullName evidence="4">Beta-lactamase-related domain-containing protein</fullName>
    </recommendedName>
</protein>
<reference evidence="5 6" key="1">
    <citation type="submission" date="2014-04" db="EMBL/GenBank/DDBJ databases">
        <authorList>
            <consortium name="DOE Joint Genome Institute"/>
            <person name="Kuo A."/>
            <person name="Zuccaro A."/>
            <person name="Kohler A."/>
            <person name="Nagy L.G."/>
            <person name="Floudas D."/>
            <person name="Copeland A."/>
            <person name="Barry K.W."/>
            <person name="Cichocki N."/>
            <person name="Veneault-Fourrey C."/>
            <person name="LaButti K."/>
            <person name="Lindquist E.A."/>
            <person name="Lipzen A."/>
            <person name="Lundell T."/>
            <person name="Morin E."/>
            <person name="Murat C."/>
            <person name="Sun H."/>
            <person name="Tunlid A."/>
            <person name="Henrissat B."/>
            <person name="Grigoriev I.V."/>
            <person name="Hibbett D.S."/>
            <person name="Martin F."/>
            <person name="Nordberg H.P."/>
            <person name="Cantor M.N."/>
            <person name="Hua S.X."/>
        </authorList>
    </citation>
    <scope>NUCLEOTIDE SEQUENCE [LARGE SCALE GENOMIC DNA]</scope>
    <source>
        <strain evidence="5 6">MAFF 305830</strain>
    </source>
</reference>
<comment type="similarity">
    <text evidence="1">Belongs to the beta-lactamase family.</text>
</comment>
<dbReference type="STRING" id="933852.A0A0C3AW40"/>
<evidence type="ECO:0000256" key="3">
    <source>
        <dbReference type="SAM" id="SignalP"/>
    </source>
</evidence>
<sequence length="566" mass="61750">MKRILAGASLLLLSIEPTLGHSIPSIHKRDETSTTVAQSTCRPPLPNLLLQQSPPSADDEILKPLFLKVQAMAAATAATDGVDSISVGIVGPQGLLWHQGFGKAKANGTDDTPPNEHTIYRLGSISKLFAAMEGFVLQDKGYLNWEDPAVKHVPSLTYPSQGWKEFLANNRQPVYDDDFDPITLRNLASHTSGIARDLPYNNNDQWPDAPSTPQGSDWPSLDTQLQEIANLPLVAPPGSFPAYSNTAYSVLGEALAAANANSEGNRISYAELVKRDIFGPLAMNGSSFVALPENSALYAVPKIPSEVDANPNESFHAPGGQFSSVSDLSNAVRFLLNPATATGSRIIRASTLREWIRPSFPQYDNVSETGLVWEILKFSDRYGQTQRFYGKSGDLRTFHTQLGFSRDLQFGAVVLNAGKAVAPFVSRDALQILLPGIQSVLEARVKERYAGSWKIDANPDDEIVVVVENGLLSITKWKVNGHDFLQLYEAGTVDRVSLWPTGRFDEFRIALGVAALNTDPLMGCFPVWATFDSMASKHVPVGLLYFEEVDGQLLMQFPSANATLHR</sequence>
<dbReference type="AlphaFoldDB" id="A0A0C3AW40"/>
<gene>
    <name evidence="5" type="ORF">M408DRAFT_331944</name>
</gene>
<evidence type="ECO:0000256" key="1">
    <source>
        <dbReference type="ARBA" id="ARBA00038473"/>
    </source>
</evidence>
<evidence type="ECO:0000259" key="4">
    <source>
        <dbReference type="Pfam" id="PF00144"/>
    </source>
</evidence>
<evidence type="ECO:0000313" key="6">
    <source>
        <dbReference type="Proteomes" id="UP000054097"/>
    </source>
</evidence>
<feature type="domain" description="Beta-lactamase-related" evidence="4">
    <location>
        <begin position="74"/>
        <end position="431"/>
    </location>
</feature>
<accession>A0A0C3AW40</accession>
<proteinExistence type="inferred from homology"/>
<dbReference type="InterPro" id="IPR012338">
    <property type="entry name" value="Beta-lactam/transpept-like"/>
</dbReference>
<organism evidence="5 6">
    <name type="scientific">Serendipita vermifera MAFF 305830</name>
    <dbReference type="NCBI Taxonomy" id="933852"/>
    <lineage>
        <taxon>Eukaryota</taxon>
        <taxon>Fungi</taxon>
        <taxon>Dikarya</taxon>
        <taxon>Basidiomycota</taxon>
        <taxon>Agaricomycotina</taxon>
        <taxon>Agaricomycetes</taxon>
        <taxon>Sebacinales</taxon>
        <taxon>Serendipitaceae</taxon>
        <taxon>Serendipita</taxon>
    </lineage>
</organism>
<feature type="region of interest" description="Disordered" evidence="2">
    <location>
        <begin position="196"/>
        <end position="220"/>
    </location>
</feature>
<dbReference type="HOGENOM" id="CLU_030521_0_0_1"/>
<keyword evidence="6" id="KW-1185">Reference proteome</keyword>